<dbReference type="AlphaFoldDB" id="A0A6M4WZR3"/>
<organism evidence="4 5">
    <name type="scientific">Streptomyces asoensis</name>
    <dbReference type="NCBI Taxonomy" id="249586"/>
    <lineage>
        <taxon>Bacteria</taxon>
        <taxon>Bacillati</taxon>
        <taxon>Actinomycetota</taxon>
        <taxon>Actinomycetes</taxon>
        <taxon>Kitasatosporales</taxon>
        <taxon>Streptomycetaceae</taxon>
        <taxon>Streptomyces</taxon>
    </lineage>
</organism>
<name>A0A6M4WZR3_9ACTN</name>
<evidence type="ECO:0000259" key="3">
    <source>
        <dbReference type="PROSITE" id="PS51898"/>
    </source>
</evidence>
<dbReference type="Gene3D" id="1.10.443.10">
    <property type="entry name" value="Intergrase catalytic core"/>
    <property type="match status" value="1"/>
</dbReference>
<gene>
    <name evidence="4" type="ORF">G9272_38820</name>
</gene>
<dbReference type="PANTHER" id="PTHR30349:SF64">
    <property type="entry name" value="PROPHAGE INTEGRASE INTD-RELATED"/>
    <property type="match status" value="1"/>
</dbReference>
<accession>A0A6M4WZR3</accession>
<dbReference type="CDD" id="cd00397">
    <property type="entry name" value="DNA_BRE_C"/>
    <property type="match status" value="1"/>
</dbReference>
<dbReference type="Pfam" id="PF00589">
    <property type="entry name" value="Phage_integrase"/>
    <property type="match status" value="1"/>
</dbReference>
<dbReference type="InterPro" id="IPR002104">
    <property type="entry name" value="Integrase_catalytic"/>
</dbReference>
<keyword evidence="5" id="KW-1185">Reference proteome</keyword>
<dbReference type="SUPFAM" id="SSF56349">
    <property type="entry name" value="DNA breaking-rejoining enzymes"/>
    <property type="match status" value="1"/>
</dbReference>
<evidence type="ECO:0000256" key="2">
    <source>
        <dbReference type="SAM" id="MobiDB-lite"/>
    </source>
</evidence>
<proteinExistence type="predicted"/>
<evidence type="ECO:0000313" key="4">
    <source>
        <dbReference type="EMBL" id="QJT05539.1"/>
    </source>
</evidence>
<dbReference type="InterPro" id="IPR011010">
    <property type="entry name" value="DNA_brk_join_enz"/>
</dbReference>
<sequence length="874" mass="98728">MSARSLLPVHTDRPDRQGRDRLEILTALIHSPSFDPVFREPIIRIPRGHAVYRWECLISQCERVRDGGTDLCSVHRREWNEAKERGVGKAAFVTAAEPLGPSEWIREESCRICPQRPAAHTATRLCVRHQTRWLYLCRSAAVEESDFAQWLGEQEPLTGYGECQAAVCASLAYSPLGLCSGHRHRYRLHGRPGGASLPDHWWHSYERIGQPVPVVMENREEFRAWCTSVAAVTWPGQINLRGLRPLLRAEIQWGMFRHAEQPEPGRWDLEWIQRMVNACRESRVDSLVDLDLGALGGFSSSIVREMRRELQLIYFTPDDCREAGFLETDHFGIRFDKRASHIDLTAVPQRWLRDLLWDHLADLLRSPRCPRTATAVDSLRRACTELGAFLEVDAPGGGHDPGALRGEHMQRFVADQRRRERDGLTSIALTSSTGKPPTVTTHTRRTVFNSVRRVLRDALEDGTAQRLGLDREFITSMPAGGGAPLRARRPFPDEAARALADGANLQRLADAYDPSDHGLRDIWEAIVTTGRRTSEVLKLRWDCIGRYGGLPMFWHDQTKVGNYDAAIRIPESLYDLLAERQRKTLEKFTARHGHAPSPQQRAAMVLFPRTTRNSQMTTSLSYTWFIRGFRLWVDELDLGRLVPHQARHTLATNLLRHGATLTHIRRYLGQVSDRMAEHYVHLTSSDLDNVLQHVWVAGPGTAQPGEFLAGDATPLTREQAQALAIDLSRRSAPAEGGFCTFQPVVDGGACPWNLDCHNCDKFVLSGADLLYWRRKREQWWLLAEGAPDDATADYLHRYFEPTARAIDGLEKALAGLGLLDDALALDLRKPQDYFHRVWSTAFRASDLAEATEAGDAQEDEYDAEFDATDGEAQT</sequence>
<dbReference type="Proteomes" id="UP000502665">
    <property type="component" value="Chromosome"/>
</dbReference>
<dbReference type="InterPro" id="IPR050090">
    <property type="entry name" value="Tyrosine_recombinase_XerCD"/>
</dbReference>
<dbReference type="EMBL" id="CP049838">
    <property type="protein sequence ID" value="QJT05539.1"/>
    <property type="molecule type" value="Genomic_DNA"/>
</dbReference>
<evidence type="ECO:0000256" key="1">
    <source>
        <dbReference type="ARBA" id="ARBA00023172"/>
    </source>
</evidence>
<protein>
    <submittedName>
        <fullName evidence="4">Site-specific integrase</fullName>
    </submittedName>
</protein>
<dbReference type="GO" id="GO:0003677">
    <property type="term" value="F:DNA binding"/>
    <property type="evidence" value="ECO:0007669"/>
    <property type="project" value="InterPro"/>
</dbReference>
<reference evidence="4" key="1">
    <citation type="submission" date="2020-03" db="EMBL/GenBank/DDBJ databases">
        <title>Molecular networking-based the target discovery of potent antiproliferative macrolactams: 5/6/7/16 polycyclic ansamycins and glycosylated trienomycin from Streptomyces cacaoi subsp. asoensis.</title>
        <authorList>
            <person name="Liu L.-L."/>
        </authorList>
    </citation>
    <scope>NUCLEOTIDE SEQUENCE [LARGE SCALE GENOMIC DNA]</scope>
    <source>
        <strain evidence="4">H2S5</strain>
    </source>
</reference>
<feature type="compositionally biased region" description="Acidic residues" evidence="2">
    <location>
        <begin position="855"/>
        <end position="874"/>
    </location>
</feature>
<feature type="region of interest" description="Disordered" evidence="2">
    <location>
        <begin position="849"/>
        <end position="874"/>
    </location>
</feature>
<evidence type="ECO:0000313" key="5">
    <source>
        <dbReference type="Proteomes" id="UP000502665"/>
    </source>
</evidence>
<feature type="domain" description="Tyr recombinase" evidence="3">
    <location>
        <begin position="486"/>
        <end position="692"/>
    </location>
</feature>
<keyword evidence="1" id="KW-0233">DNA recombination</keyword>
<dbReference type="PANTHER" id="PTHR30349">
    <property type="entry name" value="PHAGE INTEGRASE-RELATED"/>
    <property type="match status" value="1"/>
</dbReference>
<dbReference type="GO" id="GO:0006310">
    <property type="term" value="P:DNA recombination"/>
    <property type="evidence" value="ECO:0007669"/>
    <property type="project" value="UniProtKB-KW"/>
</dbReference>
<dbReference type="PROSITE" id="PS51898">
    <property type="entry name" value="TYR_RECOMBINASE"/>
    <property type="match status" value="1"/>
</dbReference>
<dbReference type="GO" id="GO:0015074">
    <property type="term" value="P:DNA integration"/>
    <property type="evidence" value="ECO:0007669"/>
    <property type="project" value="InterPro"/>
</dbReference>
<dbReference type="InterPro" id="IPR013762">
    <property type="entry name" value="Integrase-like_cat_sf"/>
</dbReference>